<feature type="coiled-coil region" evidence="1">
    <location>
        <begin position="35"/>
        <end position="62"/>
    </location>
</feature>
<dbReference type="RefSeq" id="WP_306886224.1">
    <property type="nucleotide sequence ID" value="NZ_JAUSUL010000002.1"/>
</dbReference>
<dbReference type="AlphaFoldDB" id="A0AAE3VPF5"/>
<sequence length="139" mass="16386">MNKRTRKIIQDINDSVPKELRDRLFKREYVAPDLRIRVRETVAELRKEAEQLEGEERDKALKEAGRLQNMIDAGFYDATQIVVDPEVAKEVDAYVERELDKAIAEGRIPHPKNDRDYQSYIRKLKQHGKRKQRSEKPAQ</sequence>
<dbReference type="Proteomes" id="UP001229244">
    <property type="component" value="Unassembled WGS sequence"/>
</dbReference>
<keyword evidence="3" id="KW-1185">Reference proteome</keyword>
<dbReference type="EMBL" id="JAUSUL010000002">
    <property type="protein sequence ID" value="MDQ0316404.1"/>
    <property type="molecule type" value="Genomic_DNA"/>
</dbReference>
<evidence type="ECO:0000256" key="1">
    <source>
        <dbReference type="SAM" id="Coils"/>
    </source>
</evidence>
<accession>A0AAE3VPF5</accession>
<protein>
    <submittedName>
        <fullName evidence="2">Uncharacterized protein</fullName>
    </submittedName>
</protein>
<evidence type="ECO:0000313" key="2">
    <source>
        <dbReference type="EMBL" id="MDQ0316404.1"/>
    </source>
</evidence>
<evidence type="ECO:0000313" key="3">
    <source>
        <dbReference type="Proteomes" id="UP001229244"/>
    </source>
</evidence>
<gene>
    <name evidence="2" type="ORF">J2S73_002861</name>
</gene>
<organism evidence="2 3">
    <name type="scientific">Amorphus orientalis</name>
    <dbReference type="NCBI Taxonomy" id="649198"/>
    <lineage>
        <taxon>Bacteria</taxon>
        <taxon>Pseudomonadati</taxon>
        <taxon>Pseudomonadota</taxon>
        <taxon>Alphaproteobacteria</taxon>
        <taxon>Hyphomicrobiales</taxon>
        <taxon>Amorphaceae</taxon>
        <taxon>Amorphus</taxon>
    </lineage>
</organism>
<name>A0AAE3VPF5_9HYPH</name>
<keyword evidence="1" id="KW-0175">Coiled coil</keyword>
<reference evidence="2" key="1">
    <citation type="submission" date="2023-07" db="EMBL/GenBank/DDBJ databases">
        <title>Genomic Encyclopedia of Type Strains, Phase IV (KMG-IV): sequencing the most valuable type-strain genomes for metagenomic binning, comparative biology and taxonomic classification.</title>
        <authorList>
            <person name="Goeker M."/>
        </authorList>
    </citation>
    <scope>NUCLEOTIDE SEQUENCE</scope>
    <source>
        <strain evidence="2">DSM 21202</strain>
    </source>
</reference>
<comment type="caution">
    <text evidence="2">The sequence shown here is derived from an EMBL/GenBank/DDBJ whole genome shotgun (WGS) entry which is preliminary data.</text>
</comment>
<proteinExistence type="predicted"/>